<gene>
    <name evidence="4" type="ORF">F0Q34_01705</name>
</gene>
<feature type="transmembrane region" description="Helical" evidence="2">
    <location>
        <begin position="209"/>
        <end position="232"/>
    </location>
</feature>
<protein>
    <submittedName>
        <fullName evidence="4">Acyltransferase family protein</fullName>
    </submittedName>
</protein>
<keyword evidence="2" id="KW-0812">Transmembrane</keyword>
<accession>A0A5B2TJZ3</accession>
<keyword evidence="2" id="KW-1133">Transmembrane helix</keyword>
<feature type="transmembrane region" description="Helical" evidence="2">
    <location>
        <begin position="42"/>
        <end position="64"/>
    </location>
</feature>
<feature type="domain" description="Acyltransferase 3" evidence="3">
    <location>
        <begin position="34"/>
        <end position="382"/>
    </location>
</feature>
<dbReference type="Proteomes" id="UP000322110">
    <property type="component" value="Unassembled WGS sequence"/>
</dbReference>
<feature type="transmembrane region" description="Helical" evidence="2">
    <location>
        <begin position="164"/>
        <end position="188"/>
    </location>
</feature>
<feature type="transmembrane region" description="Helical" evidence="2">
    <location>
        <begin position="305"/>
        <end position="323"/>
    </location>
</feature>
<feature type="transmembrane region" description="Helical" evidence="2">
    <location>
        <begin position="114"/>
        <end position="138"/>
    </location>
</feature>
<organism evidence="4 5">
    <name type="scientific">Teichococcus oryzae</name>
    <dbReference type="NCBI Taxonomy" id="1608942"/>
    <lineage>
        <taxon>Bacteria</taxon>
        <taxon>Pseudomonadati</taxon>
        <taxon>Pseudomonadota</taxon>
        <taxon>Alphaproteobacteria</taxon>
        <taxon>Acetobacterales</taxon>
        <taxon>Roseomonadaceae</taxon>
        <taxon>Roseomonas</taxon>
    </lineage>
</organism>
<dbReference type="InterPro" id="IPR050623">
    <property type="entry name" value="Glucan_succinyl_AcylTrfase"/>
</dbReference>
<feature type="transmembrane region" description="Helical" evidence="2">
    <location>
        <begin position="335"/>
        <end position="359"/>
    </location>
</feature>
<feature type="region of interest" description="Disordered" evidence="1">
    <location>
        <begin position="408"/>
        <end position="430"/>
    </location>
</feature>
<keyword evidence="4" id="KW-0012">Acyltransferase</keyword>
<feature type="transmembrane region" description="Helical" evidence="2">
    <location>
        <begin position="84"/>
        <end position="102"/>
    </location>
</feature>
<comment type="caution">
    <text evidence="4">The sequence shown here is derived from an EMBL/GenBank/DDBJ whole genome shotgun (WGS) entry which is preliminary data.</text>
</comment>
<sequence length="430" mass="48133">MKPSRPKELPLGTAWIISTMAPTDKTAWTVGRLHYLDNLRAFLMLLGVPYHAALAYSVLHGWMVVSENEKSVLLSWASQFSHTFRMPAFFLIAGFFAALLLRRKGALPWWRNRMLRIGVPMITAALLLNPLMMLAMALDRGGAAGAEGVGEAFWALFSVPGEPWVAHLWFLFDLLIYCSLLALAWRFIDHVRARRVIEGAEAFAGRFRLGYWLLLPIAGCASLGAVMAFVVLDINSTAYGMLVLARTAGHAPAFLFGALLACYPQWLQRFTTIHWPSWVLAFALAVTLCLVQSQDQDLPRAMKYFLMPLVGIMMSHVLMSAMRKWLDWETPLTRGAVDGAFTIYLFHQVFIVFGVLLLRDTGLPALVQFTLLTIGSLLLSLGVHLVIRRHPLLLMLFNGVPPRQRAARLHQGRTVSQHPGQHHSQHPLPP</sequence>
<feature type="transmembrane region" description="Helical" evidence="2">
    <location>
        <begin position="365"/>
        <end position="387"/>
    </location>
</feature>
<evidence type="ECO:0000313" key="5">
    <source>
        <dbReference type="Proteomes" id="UP000322110"/>
    </source>
</evidence>
<reference evidence="4 5" key="1">
    <citation type="journal article" date="2015" name="Int. J. Syst. Evol. Microbiol.">
        <title>Roseomonas oryzae sp. nov., isolated from paddy rhizosphere soil.</title>
        <authorList>
            <person name="Ramaprasad E.V."/>
            <person name="Sasikala Ch."/>
            <person name="Ramana Ch.V."/>
        </authorList>
    </citation>
    <scope>NUCLEOTIDE SEQUENCE [LARGE SCALE GENOMIC DNA]</scope>
    <source>
        <strain evidence="4 5">KCTC 42542</strain>
    </source>
</reference>
<dbReference type="EMBL" id="VUKA01000001">
    <property type="protein sequence ID" value="KAA2214464.1"/>
    <property type="molecule type" value="Genomic_DNA"/>
</dbReference>
<evidence type="ECO:0000256" key="1">
    <source>
        <dbReference type="SAM" id="MobiDB-lite"/>
    </source>
</evidence>
<dbReference type="GO" id="GO:0016747">
    <property type="term" value="F:acyltransferase activity, transferring groups other than amino-acyl groups"/>
    <property type="evidence" value="ECO:0007669"/>
    <property type="project" value="InterPro"/>
</dbReference>
<dbReference type="InterPro" id="IPR002656">
    <property type="entry name" value="Acyl_transf_3_dom"/>
</dbReference>
<dbReference type="AlphaFoldDB" id="A0A5B2TJZ3"/>
<name>A0A5B2TJZ3_9PROT</name>
<keyword evidence="2" id="KW-0472">Membrane</keyword>
<dbReference type="PANTHER" id="PTHR36927">
    <property type="entry name" value="BLR4337 PROTEIN"/>
    <property type="match status" value="1"/>
</dbReference>
<dbReference type="PANTHER" id="PTHR36927:SF1">
    <property type="entry name" value="MDO-LIKE PROTEIN"/>
    <property type="match status" value="1"/>
</dbReference>
<feature type="compositionally biased region" description="Basic residues" evidence="1">
    <location>
        <begin position="420"/>
        <end position="430"/>
    </location>
</feature>
<feature type="transmembrane region" description="Helical" evidence="2">
    <location>
        <begin position="275"/>
        <end position="293"/>
    </location>
</feature>
<evidence type="ECO:0000313" key="4">
    <source>
        <dbReference type="EMBL" id="KAA2214464.1"/>
    </source>
</evidence>
<keyword evidence="5" id="KW-1185">Reference proteome</keyword>
<dbReference type="Pfam" id="PF01757">
    <property type="entry name" value="Acyl_transf_3"/>
    <property type="match status" value="1"/>
</dbReference>
<proteinExistence type="predicted"/>
<evidence type="ECO:0000256" key="2">
    <source>
        <dbReference type="SAM" id="Phobius"/>
    </source>
</evidence>
<evidence type="ECO:0000259" key="3">
    <source>
        <dbReference type="Pfam" id="PF01757"/>
    </source>
</evidence>
<keyword evidence="4" id="KW-0808">Transferase</keyword>